<comment type="caution">
    <text evidence="15">The sequence shown here is derived from an EMBL/GenBank/DDBJ whole genome shotgun (WGS) entry which is preliminary data.</text>
</comment>
<organism evidence="15 16">
    <name type="scientific">Mycobacterium kiyosense</name>
    <dbReference type="NCBI Taxonomy" id="2871094"/>
    <lineage>
        <taxon>Bacteria</taxon>
        <taxon>Bacillati</taxon>
        <taxon>Actinomycetota</taxon>
        <taxon>Actinomycetes</taxon>
        <taxon>Mycobacteriales</taxon>
        <taxon>Mycobacteriaceae</taxon>
        <taxon>Mycobacterium</taxon>
    </lineage>
</organism>
<dbReference type="GO" id="GO:0004674">
    <property type="term" value="F:protein serine/threonine kinase activity"/>
    <property type="evidence" value="ECO:0007669"/>
    <property type="project" value="UniProtKB-KW"/>
</dbReference>
<keyword evidence="9 12" id="KW-0067">ATP-binding</keyword>
<evidence type="ECO:0000256" key="6">
    <source>
        <dbReference type="ARBA" id="ARBA00022692"/>
    </source>
</evidence>
<keyword evidence="16" id="KW-1185">Reference proteome</keyword>
<dbReference type="PROSITE" id="PS00107">
    <property type="entry name" value="PROTEIN_KINASE_ATP"/>
    <property type="match status" value="1"/>
</dbReference>
<dbReference type="PROSITE" id="PS00108">
    <property type="entry name" value="PROTEIN_KINASE_ST"/>
    <property type="match status" value="1"/>
</dbReference>
<dbReference type="InterPro" id="IPR051200">
    <property type="entry name" value="Host-pathogen_enzymatic-act"/>
</dbReference>
<keyword evidence="8" id="KW-0418">Kinase</keyword>
<dbReference type="InterPro" id="IPR011009">
    <property type="entry name" value="Kinase-like_dom_sf"/>
</dbReference>
<dbReference type="InterPro" id="IPR017441">
    <property type="entry name" value="Protein_kinase_ATP_BS"/>
</dbReference>
<evidence type="ECO:0000256" key="8">
    <source>
        <dbReference type="ARBA" id="ARBA00022777"/>
    </source>
</evidence>
<protein>
    <recommendedName>
        <fullName evidence="2">non-specific serine/threonine protein kinase</fullName>
        <ecNumber evidence="2">2.7.11.1</ecNumber>
    </recommendedName>
</protein>
<evidence type="ECO:0000256" key="5">
    <source>
        <dbReference type="ARBA" id="ARBA00022679"/>
    </source>
</evidence>
<proteinExistence type="predicted"/>
<evidence type="ECO:0000313" key="15">
    <source>
        <dbReference type="EMBL" id="GLD32862.1"/>
    </source>
</evidence>
<evidence type="ECO:0000256" key="9">
    <source>
        <dbReference type="ARBA" id="ARBA00022840"/>
    </source>
</evidence>
<keyword evidence="5" id="KW-0808">Transferase</keyword>
<evidence type="ECO:0000256" key="3">
    <source>
        <dbReference type="ARBA" id="ARBA00022475"/>
    </source>
</evidence>
<dbReference type="GO" id="GO:0080090">
    <property type="term" value="P:regulation of primary metabolic process"/>
    <property type="evidence" value="ECO:0007669"/>
    <property type="project" value="UniProtKB-ARBA"/>
</dbReference>
<accession>A0A9P3QB02</accession>
<dbReference type="PROSITE" id="PS50011">
    <property type="entry name" value="PROTEIN_KINASE_DOM"/>
    <property type="match status" value="1"/>
</dbReference>
<dbReference type="InterPro" id="IPR015943">
    <property type="entry name" value="WD40/YVTN_repeat-like_dom_sf"/>
</dbReference>
<evidence type="ECO:0000256" key="10">
    <source>
        <dbReference type="ARBA" id="ARBA00022989"/>
    </source>
</evidence>
<dbReference type="Gene3D" id="2.130.10.10">
    <property type="entry name" value="YVTN repeat-like/Quinoprotein amine dehydrogenase"/>
    <property type="match status" value="2"/>
</dbReference>
<evidence type="ECO:0000256" key="7">
    <source>
        <dbReference type="ARBA" id="ARBA00022741"/>
    </source>
</evidence>
<dbReference type="FunFam" id="1.10.510.10:FF:000021">
    <property type="entry name" value="Serine/threonine protein kinase"/>
    <property type="match status" value="1"/>
</dbReference>
<dbReference type="NCBIfam" id="TIGR02276">
    <property type="entry name" value="beta_rpt_yvtn"/>
    <property type="match status" value="4"/>
</dbReference>
<dbReference type="GeneID" id="83633123"/>
<evidence type="ECO:0000256" key="12">
    <source>
        <dbReference type="PROSITE-ProRule" id="PRU10141"/>
    </source>
</evidence>
<dbReference type="EC" id="2.7.11.1" evidence="2"/>
<dbReference type="FunFam" id="3.30.200.20:FF:000348">
    <property type="entry name" value="Serine/threonine protein kinase"/>
    <property type="match status" value="1"/>
</dbReference>
<dbReference type="CDD" id="cd14014">
    <property type="entry name" value="STKc_PknB_like"/>
    <property type="match status" value="1"/>
</dbReference>
<dbReference type="PANTHER" id="PTHR47197">
    <property type="entry name" value="PROTEIN NIRF"/>
    <property type="match status" value="1"/>
</dbReference>
<evidence type="ECO:0000256" key="1">
    <source>
        <dbReference type="ARBA" id="ARBA00004162"/>
    </source>
</evidence>
<dbReference type="Gene3D" id="3.30.200.20">
    <property type="entry name" value="Phosphorylase Kinase, domain 1"/>
    <property type="match status" value="1"/>
</dbReference>
<keyword evidence="7 12" id="KW-0547">Nucleotide-binding</keyword>
<dbReference type="Pfam" id="PF00069">
    <property type="entry name" value="Pkinase"/>
    <property type="match status" value="1"/>
</dbReference>
<dbReference type="PANTHER" id="PTHR47197:SF3">
    <property type="entry name" value="DIHYDRO-HEME D1 DEHYDROGENASE"/>
    <property type="match status" value="1"/>
</dbReference>
<reference evidence="15" key="1">
    <citation type="submission" date="2022-08" db="EMBL/GenBank/DDBJ databases">
        <title>Mycobacterium kiyosense sp. nov., scotochromogenic slow-glowing species isolated from respiratory specimens.</title>
        <authorList>
            <person name="Fukano H."/>
            <person name="Kazumi Y."/>
            <person name="Sakagami N."/>
            <person name="Ato M."/>
            <person name="Mitarai S."/>
            <person name="Hoshino Y."/>
        </authorList>
    </citation>
    <scope>NUCLEOTIDE SEQUENCE</scope>
    <source>
        <strain evidence="15">1413</strain>
    </source>
</reference>
<dbReference type="EMBL" id="BRZI01000056">
    <property type="protein sequence ID" value="GLD32862.1"/>
    <property type="molecule type" value="Genomic_DNA"/>
</dbReference>
<dbReference type="InterPro" id="IPR011964">
    <property type="entry name" value="YVTN_b-propeller_repeat"/>
</dbReference>
<evidence type="ECO:0000256" key="11">
    <source>
        <dbReference type="ARBA" id="ARBA00023136"/>
    </source>
</evidence>
<keyword evidence="4" id="KW-0723">Serine/threonine-protein kinase</keyword>
<evidence type="ECO:0000259" key="14">
    <source>
        <dbReference type="PROSITE" id="PS50011"/>
    </source>
</evidence>
<evidence type="ECO:0000256" key="2">
    <source>
        <dbReference type="ARBA" id="ARBA00012513"/>
    </source>
</evidence>
<evidence type="ECO:0000313" key="16">
    <source>
        <dbReference type="Proteomes" id="UP001064782"/>
    </source>
</evidence>
<keyword evidence="10 13" id="KW-1133">Transmembrane helix</keyword>
<dbReference type="InterPro" id="IPR011048">
    <property type="entry name" value="Haem_d1_sf"/>
</dbReference>
<dbReference type="Gene3D" id="1.10.510.10">
    <property type="entry name" value="Transferase(Phosphotransferase) domain 1"/>
    <property type="match status" value="1"/>
</dbReference>
<evidence type="ECO:0000256" key="4">
    <source>
        <dbReference type="ARBA" id="ARBA00022527"/>
    </source>
</evidence>
<dbReference type="SUPFAM" id="SSF56112">
    <property type="entry name" value="Protein kinase-like (PK-like)"/>
    <property type="match status" value="1"/>
</dbReference>
<dbReference type="InterPro" id="IPR008271">
    <property type="entry name" value="Ser/Thr_kinase_AS"/>
</dbReference>
<feature type="binding site" evidence="12">
    <location>
        <position position="52"/>
    </location>
    <ligand>
        <name>ATP</name>
        <dbReference type="ChEBI" id="CHEBI:30616"/>
    </ligand>
</feature>
<dbReference type="AlphaFoldDB" id="A0A9P3QB02"/>
<dbReference type="GO" id="GO:0005886">
    <property type="term" value="C:plasma membrane"/>
    <property type="evidence" value="ECO:0007669"/>
    <property type="project" value="UniProtKB-SubCell"/>
</dbReference>
<comment type="subcellular location">
    <subcellularLocation>
        <location evidence="1">Cell membrane</location>
        <topology evidence="1">Single-pass membrane protein</topology>
    </subcellularLocation>
</comment>
<evidence type="ECO:0000256" key="13">
    <source>
        <dbReference type="SAM" id="Phobius"/>
    </source>
</evidence>
<dbReference type="SUPFAM" id="SSF51004">
    <property type="entry name" value="C-terminal (heme d1) domain of cytochrome cd1-nitrite reductase"/>
    <property type="match status" value="1"/>
</dbReference>
<dbReference type="GO" id="GO:0005524">
    <property type="term" value="F:ATP binding"/>
    <property type="evidence" value="ECO:0007669"/>
    <property type="project" value="UniProtKB-UniRule"/>
</dbReference>
<dbReference type="Proteomes" id="UP001064782">
    <property type="component" value="Unassembled WGS sequence"/>
</dbReference>
<sequence length="650" mass="68041">MAEGPSDDGTTAEWGTGATFGHYRLIRLLGSGGFGEVYEAFDTRKSRTVALKLLPPSYSGNPIFRKRLFREASTAGRLNEPHVVPIHDYGEIDGQLYIDMRLVRGSDLRGVLDESGPMEPARAVRIVDQIASALDAAHAEQIIHRDVKPANILLTGHDFACLVDFGLANAATDAKLTTAGNTVGTFAYMSPERLADEEIDLRTDVYALTCVLYECLTGTPPFPHADLAALIAAHLTAPIPSPSRQRPGIAHQFDEVVTCGMAKDREDRYASAGALAAAAAQALAAEHPDTVSAPSGPANPLPPVDAMRRRRRRIAALVGALALVLAVAGAVIPRLQHRPATPAKAAAANAGTTPIARIAATIGVGARPEAVAVDPANHTVYTANYGDSTMSIIDAASHTLTATVPVGKGPVWVAVDPGTHLACTANNRDDTVSLIDTGSRAVTATVKVGTNPWGIAVDPTSHVAYVANMWDYSVSAIDLATHRVVATIPVGKNPYGIAIDPSTATAYVANSSDGTLSAIDTVSHTVTATIPVGNDPRGVGLDLAAHRAYVTQEAEGAVSVINLDNRSVAGTIHVGNSPYGVTVDPTVHTVYTANHNDSVSVIDTSDLAVAGVIRIGKDTFALAVDPDTHILYTANHDATVSVIVPARERH</sequence>
<keyword evidence="6 13" id="KW-0812">Transmembrane</keyword>
<dbReference type="SMART" id="SM00220">
    <property type="entry name" value="S_TKc"/>
    <property type="match status" value="1"/>
</dbReference>
<gene>
    <name evidence="15" type="ORF">Mkiyose1413_47450</name>
</gene>
<dbReference type="RefSeq" id="WP_289624955.1">
    <property type="nucleotide sequence ID" value="NZ_BRXF01000054.1"/>
</dbReference>
<feature type="domain" description="Protein kinase" evidence="14">
    <location>
        <begin position="23"/>
        <end position="290"/>
    </location>
</feature>
<keyword evidence="3" id="KW-1003">Cell membrane</keyword>
<dbReference type="InterPro" id="IPR000719">
    <property type="entry name" value="Prot_kinase_dom"/>
</dbReference>
<keyword evidence="11 13" id="KW-0472">Membrane</keyword>
<name>A0A9P3QB02_9MYCO</name>
<feature type="transmembrane region" description="Helical" evidence="13">
    <location>
        <begin position="314"/>
        <end position="332"/>
    </location>
</feature>